<dbReference type="EMBL" id="CP011454">
    <property type="protein sequence ID" value="AMW05711.1"/>
    <property type="molecule type" value="Genomic_DNA"/>
</dbReference>
<evidence type="ECO:0000313" key="2">
    <source>
        <dbReference type="EMBL" id="AMW05711.1"/>
    </source>
</evidence>
<evidence type="ECO:0000313" key="3">
    <source>
        <dbReference type="Proteomes" id="UP000076404"/>
    </source>
</evidence>
<dbReference type="Proteomes" id="UP000076404">
    <property type="component" value="Chromosome"/>
</dbReference>
<sequence length="204" mass="22024">MRAQLAERLLLSVGAPPAFVDDVLGDLEEERVHREALGLGPQNRWFVRQILAAMPYAIGQGLRTNRLRGVLRLLETSLAAWMVVTIATAIPMLVVAGVYSTMSGEQLSRFAARLPLWPGLALGLLSAAAVGYTAAWLDRHRPLLVSLTSGVVWAGIQSAVMLANIGQTAAWQWALPFINFVAVSVGGLYRMSRHAPAGESVSIR</sequence>
<evidence type="ECO:0000256" key="1">
    <source>
        <dbReference type="SAM" id="Phobius"/>
    </source>
</evidence>
<dbReference type="KEGG" id="gph:GEMMAAP_14705"/>
<gene>
    <name evidence="2" type="ORF">GEMMAAP_14705</name>
</gene>
<keyword evidence="1" id="KW-0472">Membrane</keyword>
<keyword evidence="1" id="KW-1133">Transmembrane helix</keyword>
<feature type="transmembrane region" description="Helical" evidence="1">
    <location>
        <begin position="144"/>
        <end position="165"/>
    </location>
</feature>
<dbReference type="STRING" id="1379270.GEMMAAP_14705"/>
<reference evidence="2 3" key="2">
    <citation type="journal article" date="2016" name="Environ. Microbiol. Rep.">
        <title>Metagenomic evidence for the presence of phototrophic Gemmatimonadetes bacteria in diverse environments.</title>
        <authorList>
            <person name="Zeng Y."/>
            <person name="Baumbach J."/>
            <person name="Barbosa E.G."/>
            <person name="Azevedo V."/>
            <person name="Zhang C."/>
            <person name="Koblizek M."/>
        </authorList>
    </citation>
    <scope>NUCLEOTIDE SEQUENCE [LARGE SCALE GENOMIC DNA]</scope>
    <source>
        <strain evidence="2 3">AP64</strain>
    </source>
</reference>
<reference evidence="2 3" key="1">
    <citation type="journal article" date="2014" name="Proc. Natl. Acad. Sci. U.S.A.">
        <title>Functional type 2 photosynthetic reaction centers found in the rare bacterial phylum Gemmatimonadetes.</title>
        <authorList>
            <person name="Zeng Y."/>
            <person name="Feng F."/>
            <person name="Medova H."/>
            <person name="Dean J."/>
            <person name="Koblizek M."/>
        </authorList>
    </citation>
    <scope>NUCLEOTIDE SEQUENCE [LARGE SCALE GENOMIC DNA]</scope>
    <source>
        <strain evidence="2 3">AP64</strain>
    </source>
</reference>
<feature type="transmembrane region" description="Helical" evidence="1">
    <location>
        <begin position="119"/>
        <end position="137"/>
    </location>
</feature>
<protein>
    <submittedName>
        <fullName evidence="2">Uncharacterized protein</fullName>
    </submittedName>
</protein>
<feature type="transmembrane region" description="Helical" evidence="1">
    <location>
        <begin position="171"/>
        <end position="189"/>
    </location>
</feature>
<accession>A0A143BMM3</accession>
<feature type="transmembrane region" description="Helical" evidence="1">
    <location>
        <begin position="78"/>
        <end position="99"/>
    </location>
</feature>
<dbReference type="RefSeq" id="WP_026848575.1">
    <property type="nucleotide sequence ID" value="NZ_CP011454.1"/>
</dbReference>
<proteinExistence type="predicted"/>
<keyword evidence="1" id="KW-0812">Transmembrane</keyword>
<organism evidence="2 3">
    <name type="scientific">Gemmatimonas phototrophica</name>
    <dbReference type="NCBI Taxonomy" id="1379270"/>
    <lineage>
        <taxon>Bacteria</taxon>
        <taxon>Pseudomonadati</taxon>
        <taxon>Gemmatimonadota</taxon>
        <taxon>Gemmatimonadia</taxon>
        <taxon>Gemmatimonadales</taxon>
        <taxon>Gemmatimonadaceae</taxon>
        <taxon>Gemmatimonas</taxon>
    </lineage>
</organism>
<dbReference type="AlphaFoldDB" id="A0A143BMM3"/>
<keyword evidence="3" id="KW-1185">Reference proteome</keyword>
<name>A0A143BMM3_9BACT</name>